<dbReference type="PANTHER" id="PTHR36156">
    <property type="entry name" value="SLR2101 PROTEIN"/>
    <property type="match status" value="1"/>
</dbReference>
<dbReference type="InterPro" id="IPR011051">
    <property type="entry name" value="RmlC_Cupin_sf"/>
</dbReference>
<evidence type="ECO:0000313" key="1">
    <source>
        <dbReference type="EMBL" id="GHJ83752.1"/>
    </source>
</evidence>
<comment type="caution">
    <text evidence="1">The sequence shown here is derived from an EMBL/GenBank/DDBJ whole genome shotgun (WGS) entry which is preliminary data.</text>
</comment>
<dbReference type="PANTHER" id="PTHR36156:SF2">
    <property type="entry name" value="CUPIN TYPE-2 DOMAIN-CONTAINING PROTEIN"/>
    <property type="match status" value="1"/>
</dbReference>
<gene>
    <name evidence="1" type="ORF">NliqN6_0154</name>
</gene>
<evidence type="ECO:0000313" key="2">
    <source>
        <dbReference type="Proteomes" id="UP000620104"/>
    </source>
</evidence>
<dbReference type="EMBL" id="BLZA01000002">
    <property type="protein sequence ID" value="GHJ83752.1"/>
    <property type="molecule type" value="Genomic_DNA"/>
</dbReference>
<protein>
    <submittedName>
        <fullName evidence="1">Uncharacterized protein</fullName>
    </submittedName>
</protein>
<dbReference type="InterPro" id="IPR014710">
    <property type="entry name" value="RmlC-like_jellyroll"/>
</dbReference>
<accession>A0A8H3TMF9</accession>
<dbReference type="CDD" id="cd02231">
    <property type="entry name" value="cupin_BLL6423-like"/>
    <property type="match status" value="1"/>
</dbReference>
<proteinExistence type="predicted"/>
<reference evidence="1" key="1">
    <citation type="submission" date="2020-07" db="EMBL/GenBank/DDBJ databases">
        <title>Draft Genome Sequence of a Deep-Sea Yeast, Naganishia (Cryptococcus) liquefaciens strain N6.</title>
        <authorList>
            <person name="Han Y.W."/>
            <person name="Kajitani R."/>
            <person name="Morimoto H."/>
            <person name="Parhat M."/>
            <person name="Tsubouchi H."/>
            <person name="Bakenova O."/>
            <person name="Ogata M."/>
            <person name="Argunhan B."/>
            <person name="Aoki R."/>
            <person name="Kajiwara S."/>
            <person name="Itoh T."/>
            <person name="Iwasaki H."/>
        </authorList>
    </citation>
    <scope>NUCLEOTIDE SEQUENCE</scope>
    <source>
        <strain evidence="1">N6</strain>
    </source>
</reference>
<name>A0A8H3TMF9_9TREE</name>
<sequence>MAPPPSAEIPQDSKMHTAPAHPRRLVTTHNDKGDATFWLEGEIPSTSFYKSEEECAIFHVPWTTQGFPVPIQDTEDKAYTKNSSTLASKDGIVCRFVDFPPKTYSPMHRTVSLDYGVVIFGDLEMELDNGEIRKMTQSDVVVQRGTIHQWWNKTDKWARMMFILIASEPVKIDGKTLEGNM</sequence>
<keyword evidence="2" id="KW-1185">Reference proteome</keyword>
<dbReference type="OrthoDB" id="5840532at2759"/>
<organism evidence="1 2">
    <name type="scientific">Naganishia liquefaciens</name>
    <dbReference type="NCBI Taxonomy" id="104408"/>
    <lineage>
        <taxon>Eukaryota</taxon>
        <taxon>Fungi</taxon>
        <taxon>Dikarya</taxon>
        <taxon>Basidiomycota</taxon>
        <taxon>Agaricomycotina</taxon>
        <taxon>Tremellomycetes</taxon>
        <taxon>Filobasidiales</taxon>
        <taxon>Filobasidiaceae</taxon>
        <taxon>Naganishia</taxon>
    </lineage>
</organism>
<dbReference type="Gene3D" id="2.60.120.10">
    <property type="entry name" value="Jelly Rolls"/>
    <property type="match status" value="1"/>
</dbReference>
<dbReference type="AlphaFoldDB" id="A0A8H3TMF9"/>
<dbReference type="Proteomes" id="UP000620104">
    <property type="component" value="Unassembled WGS sequence"/>
</dbReference>
<dbReference type="SUPFAM" id="SSF51182">
    <property type="entry name" value="RmlC-like cupins"/>
    <property type="match status" value="1"/>
</dbReference>
<dbReference type="InterPro" id="IPR047142">
    <property type="entry name" value="OryJ/VirC-like"/>
</dbReference>